<dbReference type="EMBL" id="BART01017157">
    <property type="protein sequence ID" value="GAG75294.1"/>
    <property type="molecule type" value="Genomic_DNA"/>
</dbReference>
<dbReference type="SUPFAM" id="SSF53335">
    <property type="entry name" value="S-adenosyl-L-methionine-dependent methyltransferases"/>
    <property type="match status" value="1"/>
</dbReference>
<dbReference type="AlphaFoldDB" id="X1A0H5"/>
<sequence>QDLIQEVYRVLKKKGLLILSTHGVWFKHGQDYWRWTDLGLRKMLAPFFREVEIKCCGSTLLALFQILNLYASRLPFGKSPLYFVNNVLGQWLNKIYHDDELVINYFVIARK</sequence>
<comment type="caution">
    <text evidence="1">The sequence shown here is derived from an EMBL/GenBank/DDBJ whole genome shotgun (WGS) entry which is preliminary data.</text>
</comment>
<dbReference type="InterPro" id="IPR029063">
    <property type="entry name" value="SAM-dependent_MTases_sf"/>
</dbReference>
<evidence type="ECO:0000313" key="1">
    <source>
        <dbReference type="EMBL" id="GAG75294.1"/>
    </source>
</evidence>
<gene>
    <name evidence="1" type="ORF">S01H4_32741</name>
</gene>
<reference evidence="1" key="1">
    <citation type="journal article" date="2014" name="Front. Microbiol.">
        <title>High frequency of phylogenetically diverse reductive dehalogenase-homologous genes in deep subseafloor sedimentary metagenomes.</title>
        <authorList>
            <person name="Kawai M."/>
            <person name="Futagami T."/>
            <person name="Toyoda A."/>
            <person name="Takaki Y."/>
            <person name="Nishi S."/>
            <person name="Hori S."/>
            <person name="Arai W."/>
            <person name="Tsubouchi T."/>
            <person name="Morono Y."/>
            <person name="Uchiyama I."/>
            <person name="Ito T."/>
            <person name="Fujiyama A."/>
            <person name="Inagaki F."/>
            <person name="Takami H."/>
        </authorList>
    </citation>
    <scope>NUCLEOTIDE SEQUENCE</scope>
    <source>
        <strain evidence="1">Expedition CK06-06</strain>
    </source>
</reference>
<name>X1A0H5_9ZZZZ</name>
<organism evidence="1">
    <name type="scientific">marine sediment metagenome</name>
    <dbReference type="NCBI Taxonomy" id="412755"/>
    <lineage>
        <taxon>unclassified sequences</taxon>
        <taxon>metagenomes</taxon>
        <taxon>ecological metagenomes</taxon>
    </lineage>
</organism>
<protein>
    <recommendedName>
        <fullName evidence="2">Methyltransferase type 11 domain-containing protein</fullName>
    </recommendedName>
</protein>
<proteinExistence type="predicted"/>
<feature type="non-terminal residue" evidence="1">
    <location>
        <position position="1"/>
    </location>
</feature>
<accession>X1A0H5</accession>
<evidence type="ECO:0008006" key="2">
    <source>
        <dbReference type="Google" id="ProtNLM"/>
    </source>
</evidence>